<dbReference type="EMBL" id="RXFM01000077">
    <property type="protein sequence ID" value="RST63720.1"/>
    <property type="molecule type" value="Genomic_DNA"/>
</dbReference>
<dbReference type="OrthoDB" id="9800416at2"/>
<feature type="transmembrane region" description="Helical" evidence="1">
    <location>
        <begin position="39"/>
        <end position="58"/>
    </location>
</feature>
<dbReference type="InterPro" id="IPR036259">
    <property type="entry name" value="MFS_trans_sf"/>
</dbReference>
<feature type="transmembrane region" description="Helical" evidence="1">
    <location>
        <begin position="6"/>
        <end position="27"/>
    </location>
</feature>
<evidence type="ECO:0000313" key="2">
    <source>
        <dbReference type="EMBL" id="RST63720.1"/>
    </source>
</evidence>
<feature type="transmembrane region" description="Helical" evidence="1">
    <location>
        <begin position="126"/>
        <end position="146"/>
    </location>
</feature>
<feature type="transmembrane region" description="Helical" evidence="1">
    <location>
        <begin position="94"/>
        <end position="120"/>
    </location>
</feature>
<dbReference type="AlphaFoldDB" id="A0A429XF66"/>
<dbReference type="Gene3D" id="1.20.1720.10">
    <property type="entry name" value="Multidrug resistance protein D"/>
    <property type="match status" value="1"/>
</dbReference>
<evidence type="ECO:0000256" key="1">
    <source>
        <dbReference type="SAM" id="Phobius"/>
    </source>
</evidence>
<dbReference type="Proteomes" id="UP000279470">
    <property type="component" value="Unassembled WGS sequence"/>
</dbReference>
<keyword evidence="3" id="KW-1185">Reference proteome</keyword>
<dbReference type="SUPFAM" id="SSF103473">
    <property type="entry name" value="MFS general substrate transporter"/>
    <property type="match status" value="1"/>
</dbReference>
<sequence>MSRWGYFSVYLIGGGATCLSGYLNGIFVHKYGSENILKLGWILMFISGFLLLFGFYFFGINLLAISIPVAFFYFGVSFVFPNSFAKAFTPFGHIAVTAAALYGCLQTLGAVITGYISSYIPNNNQLPLAIIMITVPTLSWLIYKVLKLNKL</sequence>
<evidence type="ECO:0000313" key="3">
    <source>
        <dbReference type="Proteomes" id="UP000279470"/>
    </source>
</evidence>
<protein>
    <recommendedName>
        <fullName evidence="4">MFS transporter</fullName>
    </recommendedName>
</protein>
<dbReference type="RefSeq" id="WP_126045066.1">
    <property type="nucleotide sequence ID" value="NZ_RXFM01000077.1"/>
</dbReference>
<accession>A0A429XF66</accession>
<name>A0A429XF66_9RICK</name>
<keyword evidence="1" id="KW-0472">Membrane</keyword>
<proteinExistence type="predicted"/>
<feature type="transmembrane region" description="Helical" evidence="1">
    <location>
        <begin position="64"/>
        <end position="82"/>
    </location>
</feature>
<reference evidence="3" key="1">
    <citation type="submission" date="2018-11" db="EMBL/GenBank/DDBJ databases">
        <title>Phylogenetic, genomic, and biogeographic characterization of a novel and ubiquitous marine invertebrate-associated Rickettsiales parasite, Candidatus Marinoinvertebrata rohwerii, gen. nov., sp. nov.</title>
        <authorList>
            <person name="Klinges J.G."/>
            <person name="Rosales S.M."/>
            <person name="Mcminds R."/>
            <person name="Shaver E.C."/>
            <person name="Shantz A."/>
            <person name="Peters E.C."/>
            <person name="Burkepile D.E."/>
            <person name="Silliman B.R."/>
            <person name="Vega Thurber R.L."/>
        </authorList>
    </citation>
    <scope>NUCLEOTIDE SEQUENCE [LARGE SCALE GENOMIC DNA]</scope>
    <source>
        <strain evidence="3">a_cerv_44</strain>
    </source>
</reference>
<keyword evidence="1" id="KW-0812">Transmembrane</keyword>
<evidence type="ECO:0008006" key="4">
    <source>
        <dbReference type="Google" id="ProtNLM"/>
    </source>
</evidence>
<gene>
    <name evidence="2" type="ORF">EIC27_05320</name>
</gene>
<organism evidence="2 3">
    <name type="scientific">Candidatus Aquarickettsia rohweri</name>
    <dbReference type="NCBI Taxonomy" id="2602574"/>
    <lineage>
        <taxon>Bacteria</taxon>
        <taxon>Pseudomonadati</taxon>
        <taxon>Pseudomonadota</taxon>
        <taxon>Alphaproteobacteria</taxon>
        <taxon>Rickettsiales</taxon>
        <taxon>Candidatus Midichloriaceae</taxon>
        <taxon>Candidatus Aquarickettsia</taxon>
    </lineage>
</organism>
<comment type="caution">
    <text evidence="2">The sequence shown here is derived from an EMBL/GenBank/DDBJ whole genome shotgun (WGS) entry which is preliminary data.</text>
</comment>
<keyword evidence="1" id="KW-1133">Transmembrane helix</keyword>